<dbReference type="GO" id="GO:0030313">
    <property type="term" value="C:cell envelope"/>
    <property type="evidence" value="ECO:0007669"/>
    <property type="project" value="UniProtKB-SubCell"/>
</dbReference>
<dbReference type="Pfam" id="PF09479">
    <property type="entry name" value="Flg_new"/>
    <property type="match status" value="3"/>
</dbReference>
<proteinExistence type="predicted"/>
<dbReference type="EMBL" id="CAFBLS010000076">
    <property type="protein sequence ID" value="CAB4872188.1"/>
    <property type="molecule type" value="Genomic_DNA"/>
</dbReference>
<dbReference type="InterPro" id="IPR042229">
    <property type="entry name" value="Listeria/Bacterioides_rpt_sf"/>
</dbReference>
<dbReference type="Gene3D" id="2.60.40.4270">
    <property type="entry name" value="Listeria-Bacteroides repeat domain"/>
    <property type="match status" value="2"/>
</dbReference>
<protein>
    <submittedName>
        <fullName evidence="2">Unannotated protein</fullName>
    </submittedName>
</protein>
<dbReference type="InterPro" id="IPR036116">
    <property type="entry name" value="FN3_sf"/>
</dbReference>
<dbReference type="NCBIfam" id="TIGR02543">
    <property type="entry name" value="List_Bact_rpt"/>
    <property type="match status" value="1"/>
</dbReference>
<accession>A0A6J7DRK5</accession>
<evidence type="ECO:0000313" key="2">
    <source>
        <dbReference type="EMBL" id="CAB4872188.1"/>
    </source>
</evidence>
<gene>
    <name evidence="2" type="ORF">UFOPK3402_00756</name>
</gene>
<name>A0A6J7DRK5_9ZZZZ</name>
<sequence>MAALGARQSQQSAPARLTSAAALLVAAVLALAACGGGVEGSGPVVRGDVVTSPETATASAAAAQATLSVSTASTPGVVGTAIALAVSGGSGDGAVTFASAGSGCSVSGSALSATTAGSCTVIATKAASSGYLEATSAPVTFTFTSASASAVPTFGFSVSGTPSIAAVGDAIALSATGLPGTGTVVFMTTTDGCMVTGSSLTRPTPGTCSLYATQGAARTWEAASFTFFARDQTGVAPTMWQSPPPGCGAYWRALVSILGTSPLSSMEPATQLGQDLSGMPSPYFCGDTWIPGGFLDTGWDIENSRRTVEFAGWNTAKDGSGVAYTPGVPAPIPTPRVKLFTVYAQWRTCCTVSFEAGGGSGSMSPMTGSVGSSVTLPNVSFTRPGYAAAEWYETKASMSMLCVYGQFNNLCPVGLSETSWPASSQLFLDRSYVLQPDWQPAWTVAFDGNGGSLGAAAQMPPEVFWNKEPRALDLNRFARSGYKFAGWNTRSDGTGTAYSQRQVMTPPADITLYAQWSCTACYTVSFDANGGSGAQATPLTSAGGSSVTAPAGSGYTRAGYEFAGWNTAANGTGTAYAAGASFIPTSSMTLYARWGCKPFTVTITATRFGSNKASVSFKTTSELPMTTLTAKTTDGGQTATVTTTSKLGVITVSGLDRNKTYKFTVTGTNAAGCSYSSGETKTRV</sequence>
<dbReference type="PROSITE" id="PS51257">
    <property type="entry name" value="PROKAR_LIPOPROTEIN"/>
    <property type="match status" value="1"/>
</dbReference>
<dbReference type="AlphaFoldDB" id="A0A6J7DRK5"/>
<dbReference type="InterPro" id="IPR013378">
    <property type="entry name" value="InlB-like_B-rpt"/>
</dbReference>
<dbReference type="InterPro" id="IPR013783">
    <property type="entry name" value="Ig-like_fold"/>
</dbReference>
<reference evidence="2" key="1">
    <citation type="submission" date="2020-05" db="EMBL/GenBank/DDBJ databases">
        <authorList>
            <person name="Chiriac C."/>
            <person name="Salcher M."/>
            <person name="Ghai R."/>
            <person name="Kavagutti S V."/>
        </authorList>
    </citation>
    <scope>NUCLEOTIDE SEQUENCE</scope>
</reference>
<organism evidence="2">
    <name type="scientific">freshwater metagenome</name>
    <dbReference type="NCBI Taxonomy" id="449393"/>
    <lineage>
        <taxon>unclassified sequences</taxon>
        <taxon>metagenomes</taxon>
        <taxon>ecological metagenomes</taxon>
    </lineage>
</organism>
<dbReference type="Gene3D" id="2.60.40.10">
    <property type="entry name" value="Immunoglobulins"/>
    <property type="match status" value="1"/>
</dbReference>
<dbReference type="SUPFAM" id="SSF49265">
    <property type="entry name" value="Fibronectin type III"/>
    <property type="match status" value="1"/>
</dbReference>
<evidence type="ECO:0000256" key="1">
    <source>
        <dbReference type="ARBA" id="ARBA00004196"/>
    </source>
</evidence>
<comment type="subcellular location">
    <subcellularLocation>
        <location evidence="1">Cell envelope</location>
    </subcellularLocation>
</comment>